<proteinExistence type="predicted"/>
<sequence>MSSSQNGGLVHQQLIPADSITASYDNEAKLLILKASGTHVDLTRDIKFRRLPFDGGLLFELIGWVGPIIHGESPYEITDSFNIDLPSIVFPSNTVVVNTENKQHWVVPIQYNNSNGQAATNGKAEVELPEIKQVSGDNKIDVLAHEPFTIQQSDSFTGKGGSVNIDFDKTFLTLNDARIDDGKIVWTFTAQQTGTTEVIVYVGQTQPPFLYRIPYVVESHVLLDDKSVPTQTTVSFSVSNNGQGSSGTYGAASNGHKNGNGNQKVGLPLSWDGFINVGLNLIQKQYPNANLLEVDATPLTRKPVQNEWGLVNNRIVCGLSGNKTAIIQSTGWGEFGKVQTINSPFLGDQVISWPVALDIHDAFTILRKAGYKQAVYAVTLRQPLYPGDDQPFYIFNTGPEFIAVGTKDKKIHNFGVSEYNVQKA</sequence>
<accession>A0A1L7TK73</accession>
<dbReference type="Proteomes" id="UP000184255">
    <property type="component" value="Unassembled WGS sequence"/>
</dbReference>
<dbReference type="AlphaFoldDB" id="A0A1L7TK73"/>
<dbReference type="RefSeq" id="XP_041683548.1">
    <property type="nucleotide sequence ID" value="XM_041833156.1"/>
</dbReference>
<organism evidence="1 2">
    <name type="scientific">Fusarium mangiferae</name>
    <name type="common">Mango malformation disease fungus</name>
    <dbReference type="NCBI Taxonomy" id="192010"/>
    <lineage>
        <taxon>Eukaryota</taxon>
        <taxon>Fungi</taxon>
        <taxon>Dikarya</taxon>
        <taxon>Ascomycota</taxon>
        <taxon>Pezizomycotina</taxon>
        <taxon>Sordariomycetes</taxon>
        <taxon>Hypocreomycetidae</taxon>
        <taxon>Hypocreales</taxon>
        <taxon>Nectriaceae</taxon>
        <taxon>Fusarium</taxon>
        <taxon>Fusarium fujikuroi species complex</taxon>
    </lineage>
</organism>
<comment type="caution">
    <text evidence="1">The sequence shown here is derived from an EMBL/GenBank/DDBJ whole genome shotgun (WGS) entry which is preliminary data.</text>
</comment>
<gene>
    <name evidence="1" type="ORF">FMAN_13661</name>
</gene>
<reference evidence="2" key="1">
    <citation type="journal article" date="2016" name="Genome Biol. Evol.">
        <title>Comparative 'omics' of the Fusarium fujikuroi species complex highlights differences in genetic potential and metabolite synthesis.</title>
        <authorList>
            <person name="Niehaus E.-M."/>
            <person name="Muensterkoetter M."/>
            <person name="Proctor R.H."/>
            <person name="Brown D.W."/>
            <person name="Sharon A."/>
            <person name="Idan Y."/>
            <person name="Oren-Young L."/>
            <person name="Sieber C.M."/>
            <person name="Novak O."/>
            <person name="Pencik A."/>
            <person name="Tarkowska D."/>
            <person name="Hromadova K."/>
            <person name="Freeman S."/>
            <person name="Maymon M."/>
            <person name="Elazar M."/>
            <person name="Youssef S.A."/>
            <person name="El-Shabrawy E.S.M."/>
            <person name="Shalaby A.B.A."/>
            <person name="Houterman P."/>
            <person name="Brock N.L."/>
            <person name="Burkhardt I."/>
            <person name="Tsavkelova E.A."/>
            <person name="Dickschat J.S."/>
            <person name="Galuszka P."/>
            <person name="Gueldener U."/>
            <person name="Tudzynski B."/>
        </authorList>
    </citation>
    <scope>NUCLEOTIDE SEQUENCE [LARGE SCALE GENOMIC DNA]</scope>
    <source>
        <strain evidence="2">MRC7560</strain>
    </source>
</reference>
<dbReference type="VEuPathDB" id="FungiDB:FMAN_13661"/>
<protein>
    <submittedName>
        <fullName evidence="1">Uncharacterized protein</fullName>
    </submittedName>
</protein>
<name>A0A1L7TK73_FUSMA</name>
<dbReference type="GeneID" id="65092910"/>
<keyword evidence="2" id="KW-1185">Reference proteome</keyword>
<evidence type="ECO:0000313" key="2">
    <source>
        <dbReference type="Proteomes" id="UP000184255"/>
    </source>
</evidence>
<evidence type="ECO:0000313" key="1">
    <source>
        <dbReference type="EMBL" id="CVK95697.1"/>
    </source>
</evidence>
<dbReference type="EMBL" id="FCQH01000007">
    <property type="protein sequence ID" value="CVK95697.1"/>
    <property type="molecule type" value="Genomic_DNA"/>
</dbReference>